<dbReference type="RefSeq" id="WP_240831540.1">
    <property type="nucleotide sequence ID" value="NZ_JAKWBL010000004.1"/>
</dbReference>
<evidence type="ECO:0000313" key="1">
    <source>
        <dbReference type="EMBL" id="MCH5599495.1"/>
    </source>
</evidence>
<protein>
    <submittedName>
        <fullName evidence="1">Uncharacterized protein</fullName>
    </submittedName>
</protein>
<accession>A0ABS9SMB3</accession>
<name>A0ABS9SMB3_9BACT</name>
<dbReference type="EMBL" id="JAKWBL010000004">
    <property type="protein sequence ID" value="MCH5599495.1"/>
    <property type="molecule type" value="Genomic_DNA"/>
</dbReference>
<organism evidence="1 2">
    <name type="scientific">Niabella ginsengisoli</name>
    <dbReference type="NCBI Taxonomy" id="522298"/>
    <lineage>
        <taxon>Bacteria</taxon>
        <taxon>Pseudomonadati</taxon>
        <taxon>Bacteroidota</taxon>
        <taxon>Chitinophagia</taxon>
        <taxon>Chitinophagales</taxon>
        <taxon>Chitinophagaceae</taxon>
        <taxon>Niabella</taxon>
    </lineage>
</organism>
<reference evidence="1 2" key="1">
    <citation type="submission" date="2022-02" db="EMBL/GenBank/DDBJ databases">
        <authorList>
            <person name="Min J."/>
        </authorList>
    </citation>
    <scope>NUCLEOTIDE SEQUENCE [LARGE SCALE GENOMIC DNA]</scope>
    <source>
        <strain evidence="1 2">GR10-1</strain>
    </source>
</reference>
<gene>
    <name evidence="1" type="ORF">MKP09_17090</name>
</gene>
<keyword evidence="2" id="KW-1185">Reference proteome</keyword>
<sequence length="134" mass="15880">MKELSKMDNLDKGKLLVGLFPKELENLLQCIEKQCKYFLQQEQAFRKGWTQGGFFTADFWYMLVREADKSVSEFQSELNKRSNRFTDQFFDGYNALFTLYCFIEYADTPECNRLLRQAIQLFFGNEKFLSITAI</sequence>
<comment type="caution">
    <text evidence="1">The sequence shown here is derived from an EMBL/GenBank/DDBJ whole genome shotgun (WGS) entry which is preliminary data.</text>
</comment>
<dbReference type="Proteomes" id="UP001202248">
    <property type="component" value="Unassembled WGS sequence"/>
</dbReference>
<proteinExistence type="predicted"/>
<evidence type="ECO:0000313" key="2">
    <source>
        <dbReference type="Proteomes" id="UP001202248"/>
    </source>
</evidence>